<dbReference type="GO" id="GO:0030288">
    <property type="term" value="C:outer membrane-bounded periplasmic space"/>
    <property type="evidence" value="ECO:0007669"/>
    <property type="project" value="TreeGrafter"/>
</dbReference>
<keyword evidence="4" id="KW-0408">Iron</keyword>
<dbReference type="InterPro" id="IPR051313">
    <property type="entry name" value="Bact_iron-sidero_bind"/>
</dbReference>
<accession>A0A0F5Q3T3</accession>
<gene>
    <name evidence="8" type="ORF">WH87_17065</name>
</gene>
<name>A0A0F5Q3T3_9HYPH</name>
<evidence type="ECO:0000256" key="3">
    <source>
        <dbReference type="ARBA" id="ARBA00022448"/>
    </source>
</evidence>
<evidence type="ECO:0000313" key="9">
    <source>
        <dbReference type="Proteomes" id="UP000033411"/>
    </source>
</evidence>
<dbReference type="STRING" id="1293439.WH87_17065"/>
<dbReference type="PANTHER" id="PTHR30532:SF1">
    <property type="entry name" value="IRON(3+)-HYDROXAMATE-BINDING PROTEIN FHUD"/>
    <property type="match status" value="1"/>
</dbReference>
<feature type="chain" id="PRO_5002494447" description="Fe/B12 periplasmic-binding domain-containing protein" evidence="6">
    <location>
        <begin position="19"/>
        <end position="300"/>
    </location>
</feature>
<dbReference type="PATRIC" id="fig|1293439.3.peg.3480"/>
<evidence type="ECO:0000256" key="4">
    <source>
        <dbReference type="ARBA" id="ARBA00022496"/>
    </source>
</evidence>
<protein>
    <recommendedName>
        <fullName evidence="7">Fe/B12 periplasmic-binding domain-containing protein</fullName>
    </recommendedName>
</protein>
<organism evidence="8 9">
    <name type="scientific">Devosia epidermidihirudinis</name>
    <dbReference type="NCBI Taxonomy" id="1293439"/>
    <lineage>
        <taxon>Bacteria</taxon>
        <taxon>Pseudomonadati</taxon>
        <taxon>Pseudomonadota</taxon>
        <taxon>Alphaproteobacteria</taxon>
        <taxon>Hyphomicrobiales</taxon>
        <taxon>Devosiaceae</taxon>
        <taxon>Devosia</taxon>
    </lineage>
</organism>
<feature type="signal peptide" evidence="6">
    <location>
        <begin position="1"/>
        <end position="18"/>
    </location>
</feature>
<evidence type="ECO:0000313" key="8">
    <source>
        <dbReference type="EMBL" id="KKC35296.1"/>
    </source>
</evidence>
<keyword evidence="4" id="KW-0410">Iron transport</keyword>
<dbReference type="Proteomes" id="UP000033411">
    <property type="component" value="Unassembled WGS sequence"/>
</dbReference>
<keyword evidence="9" id="KW-1185">Reference proteome</keyword>
<dbReference type="GO" id="GO:1901678">
    <property type="term" value="P:iron coordination entity transport"/>
    <property type="evidence" value="ECO:0007669"/>
    <property type="project" value="UniProtKB-ARBA"/>
</dbReference>
<dbReference type="EMBL" id="LANJ01000046">
    <property type="protein sequence ID" value="KKC35296.1"/>
    <property type="molecule type" value="Genomic_DNA"/>
</dbReference>
<evidence type="ECO:0000259" key="7">
    <source>
        <dbReference type="PROSITE" id="PS50983"/>
    </source>
</evidence>
<dbReference type="AlphaFoldDB" id="A0A0F5Q3T3"/>
<sequence>MASALAVGALISAAPSLAQVAQVVSSTPTTRVVEHAAGQAEIPASPQRIVALHNVFAEALAALGLSPVGSVDRPSGMPSQLAATLANTETVGSHSEPDLERVLTLAPDLILAQEKQHGDNYARLTAIAPTLLLNEPEAEWRDWYRGLGDALGQPEAAAAAIAAYDDKAAATKAELAAKRPDETVLLLRVREKDMRVYGGARRSGPVLYQDLGLNPHGLVPREEDHQEISFENLPELTADHIFIMVEDADKMTTIEQSDLWQRLPAVQAGHVYKVNIEPWNQSVGPISFAVIIDDVRAALL</sequence>
<comment type="subcellular location">
    <subcellularLocation>
        <location evidence="1">Cell envelope</location>
    </subcellularLocation>
</comment>
<dbReference type="SUPFAM" id="SSF53807">
    <property type="entry name" value="Helical backbone' metal receptor"/>
    <property type="match status" value="1"/>
</dbReference>
<reference evidence="8 9" key="1">
    <citation type="submission" date="2015-03" db="EMBL/GenBank/DDBJ databases">
        <authorList>
            <person name="Lepp D."/>
            <person name="Hassan Y.I."/>
            <person name="Li X.-Z."/>
            <person name="Zhou T."/>
        </authorList>
    </citation>
    <scope>NUCLEOTIDE SEQUENCE [LARGE SCALE GENOMIC DNA]</scope>
    <source>
        <strain evidence="8 9">E84</strain>
    </source>
</reference>
<comment type="similarity">
    <text evidence="2">Belongs to the bacterial solute-binding protein 8 family.</text>
</comment>
<keyword evidence="4" id="KW-0406">Ion transport</keyword>
<keyword evidence="3" id="KW-0813">Transport</keyword>
<dbReference type="Pfam" id="PF01497">
    <property type="entry name" value="Peripla_BP_2"/>
    <property type="match status" value="1"/>
</dbReference>
<dbReference type="PANTHER" id="PTHR30532">
    <property type="entry name" value="IRON III DICITRATE-BINDING PERIPLASMIC PROTEIN"/>
    <property type="match status" value="1"/>
</dbReference>
<evidence type="ECO:0000256" key="5">
    <source>
        <dbReference type="ARBA" id="ARBA00022729"/>
    </source>
</evidence>
<dbReference type="Gene3D" id="3.40.50.1980">
    <property type="entry name" value="Nitrogenase molybdenum iron protein domain"/>
    <property type="match status" value="2"/>
</dbReference>
<comment type="caution">
    <text evidence="8">The sequence shown here is derived from an EMBL/GenBank/DDBJ whole genome shotgun (WGS) entry which is preliminary data.</text>
</comment>
<evidence type="ECO:0000256" key="1">
    <source>
        <dbReference type="ARBA" id="ARBA00004196"/>
    </source>
</evidence>
<dbReference type="PROSITE" id="PS50983">
    <property type="entry name" value="FE_B12_PBP"/>
    <property type="match status" value="1"/>
</dbReference>
<proteinExistence type="inferred from homology"/>
<evidence type="ECO:0000256" key="2">
    <source>
        <dbReference type="ARBA" id="ARBA00008814"/>
    </source>
</evidence>
<dbReference type="InterPro" id="IPR002491">
    <property type="entry name" value="ABC_transptr_periplasmic_BD"/>
</dbReference>
<feature type="domain" description="Fe/B12 periplasmic-binding" evidence="7">
    <location>
        <begin position="48"/>
        <end position="300"/>
    </location>
</feature>
<evidence type="ECO:0000256" key="6">
    <source>
        <dbReference type="SAM" id="SignalP"/>
    </source>
</evidence>
<keyword evidence="5 6" id="KW-0732">Signal</keyword>